<evidence type="ECO:0000256" key="1">
    <source>
        <dbReference type="ARBA" id="ARBA00008812"/>
    </source>
</evidence>
<keyword evidence="4" id="KW-1185">Reference proteome</keyword>
<dbReference type="Pfam" id="PF04264">
    <property type="entry name" value="YceI"/>
    <property type="match status" value="1"/>
</dbReference>
<dbReference type="EMBL" id="JALKFT010000009">
    <property type="protein sequence ID" value="MCK9876424.1"/>
    <property type="molecule type" value="Genomic_DNA"/>
</dbReference>
<proteinExistence type="inferred from homology"/>
<dbReference type="Gene3D" id="2.40.128.110">
    <property type="entry name" value="Lipid/polyisoprenoid-binding, YceI-like"/>
    <property type="match status" value="1"/>
</dbReference>
<evidence type="ECO:0000313" key="3">
    <source>
        <dbReference type="EMBL" id="MCK9876424.1"/>
    </source>
</evidence>
<dbReference type="PANTHER" id="PTHR34406:SF1">
    <property type="entry name" value="PROTEIN YCEI"/>
    <property type="match status" value="1"/>
</dbReference>
<dbReference type="Proteomes" id="UP001201873">
    <property type="component" value="Unassembled WGS sequence"/>
</dbReference>
<dbReference type="SMART" id="SM00867">
    <property type="entry name" value="YceI"/>
    <property type="match status" value="1"/>
</dbReference>
<protein>
    <submittedName>
        <fullName evidence="3">YceI family protein</fullName>
    </submittedName>
</protein>
<evidence type="ECO:0000259" key="2">
    <source>
        <dbReference type="SMART" id="SM00867"/>
    </source>
</evidence>
<dbReference type="InterPro" id="IPR007372">
    <property type="entry name" value="Lipid/polyisoprenoid-bd_YceI"/>
</dbReference>
<gene>
    <name evidence="3" type="ORF">MXD59_11675</name>
</gene>
<feature type="domain" description="Lipid/polyisoprenoid-binding YceI-like" evidence="2">
    <location>
        <begin position="14"/>
        <end position="184"/>
    </location>
</feature>
<sequence length="187" mass="19539">MTAPAPTVIDLTGTWTLDPAHTRIGFSARHAMVTTVRGQFKEVEGILQLDAVNPTASSASVTIQTASFDTGVPDRDGHVKSADLLDVATYPTITFVSTGATAGKGDDEYVLTGQLTIHGVTSSVDLAVTFEGSSRDPFGNTRAGFTATTSISRKEFGISFNAALETGGVLLSDKIKIELDISAIKSS</sequence>
<dbReference type="PANTHER" id="PTHR34406">
    <property type="entry name" value="PROTEIN YCEI"/>
    <property type="match status" value="1"/>
</dbReference>
<reference evidence="3 4" key="1">
    <citation type="submission" date="2022-04" db="EMBL/GenBank/DDBJ databases">
        <title>Genome diversity in the genus Frankia.</title>
        <authorList>
            <person name="Carlos-Shanley C."/>
            <person name="Hahn D."/>
        </authorList>
    </citation>
    <scope>NUCLEOTIDE SEQUENCE [LARGE SCALE GENOMIC DNA]</scope>
    <source>
        <strain evidence="3 4">Ag45/Mut15</strain>
    </source>
</reference>
<organism evidence="3 4">
    <name type="scientific">Frankia umida</name>
    <dbReference type="NCBI Taxonomy" id="573489"/>
    <lineage>
        <taxon>Bacteria</taxon>
        <taxon>Bacillati</taxon>
        <taxon>Actinomycetota</taxon>
        <taxon>Actinomycetes</taxon>
        <taxon>Frankiales</taxon>
        <taxon>Frankiaceae</taxon>
        <taxon>Frankia</taxon>
    </lineage>
</organism>
<comment type="similarity">
    <text evidence="1">Belongs to the UPF0312 family.</text>
</comment>
<evidence type="ECO:0000313" key="4">
    <source>
        <dbReference type="Proteomes" id="UP001201873"/>
    </source>
</evidence>
<comment type="caution">
    <text evidence="3">The sequence shown here is derived from an EMBL/GenBank/DDBJ whole genome shotgun (WGS) entry which is preliminary data.</text>
</comment>
<dbReference type="SUPFAM" id="SSF101874">
    <property type="entry name" value="YceI-like"/>
    <property type="match status" value="1"/>
</dbReference>
<name>A0ABT0JXZ8_9ACTN</name>
<dbReference type="RefSeq" id="WP_248824691.1">
    <property type="nucleotide sequence ID" value="NZ_JALKFT010000009.1"/>
</dbReference>
<dbReference type="InterPro" id="IPR036761">
    <property type="entry name" value="TTHA0802/YceI-like_sf"/>
</dbReference>
<accession>A0ABT0JXZ8</accession>